<name>A0ABQ7GQ08_DUNSA</name>
<evidence type="ECO:0000313" key="3">
    <source>
        <dbReference type="Proteomes" id="UP000815325"/>
    </source>
</evidence>
<feature type="compositionally biased region" description="Acidic residues" evidence="1">
    <location>
        <begin position="161"/>
        <end position="171"/>
    </location>
</feature>
<feature type="compositionally biased region" description="Basic and acidic residues" evidence="1">
    <location>
        <begin position="1"/>
        <end position="24"/>
    </location>
</feature>
<accession>A0ABQ7GQ08</accession>
<protein>
    <submittedName>
        <fullName evidence="2">Uncharacterized protein</fullName>
    </submittedName>
</protein>
<evidence type="ECO:0000256" key="1">
    <source>
        <dbReference type="SAM" id="MobiDB-lite"/>
    </source>
</evidence>
<feature type="region of interest" description="Disordered" evidence="1">
    <location>
        <begin position="149"/>
        <end position="183"/>
    </location>
</feature>
<comment type="caution">
    <text evidence="2">The sequence shown here is derived from an EMBL/GenBank/DDBJ whole genome shotgun (WGS) entry which is preliminary data.</text>
</comment>
<organism evidence="2 3">
    <name type="scientific">Dunaliella salina</name>
    <name type="common">Green alga</name>
    <name type="synonym">Protococcus salinus</name>
    <dbReference type="NCBI Taxonomy" id="3046"/>
    <lineage>
        <taxon>Eukaryota</taxon>
        <taxon>Viridiplantae</taxon>
        <taxon>Chlorophyta</taxon>
        <taxon>core chlorophytes</taxon>
        <taxon>Chlorophyceae</taxon>
        <taxon>CS clade</taxon>
        <taxon>Chlamydomonadales</taxon>
        <taxon>Dunaliellaceae</taxon>
        <taxon>Dunaliella</taxon>
    </lineage>
</organism>
<evidence type="ECO:0000313" key="2">
    <source>
        <dbReference type="EMBL" id="KAF5836699.1"/>
    </source>
</evidence>
<proteinExistence type="predicted"/>
<keyword evidence="3" id="KW-1185">Reference proteome</keyword>
<feature type="region of interest" description="Disordered" evidence="1">
    <location>
        <begin position="1"/>
        <end position="48"/>
    </location>
</feature>
<dbReference type="Proteomes" id="UP000815325">
    <property type="component" value="Unassembled WGS sequence"/>
</dbReference>
<reference evidence="2" key="1">
    <citation type="submission" date="2017-08" db="EMBL/GenBank/DDBJ databases">
        <authorList>
            <person name="Polle J.E."/>
            <person name="Barry K."/>
            <person name="Cushman J."/>
            <person name="Schmutz J."/>
            <person name="Tran D."/>
            <person name="Hathwaick L.T."/>
            <person name="Yim W.C."/>
            <person name="Jenkins J."/>
            <person name="Mckie-Krisberg Z.M."/>
            <person name="Prochnik S."/>
            <person name="Lindquist E."/>
            <person name="Dockter R.B."/>
            <person name="Adam C."/>
            <person name="Molina H."/>
            <person name="Bunkerborg J."/>
            <person name="Jin E."/>
            <person name="Buchheim M."/>
            <person name="Magnuson J."/>
        </authorList>
    </citation>
    <scope>NUCLEOTIDE SEQUENCE</scope>
    <source>
        <strain evidence="2">CCAP 19/18</strain>
    </source>
</reference>
<gene>
    <name evidence="2" type="ORF">DUNSADRAFT_5574</name>
</gene>
<dbReference type="EMBL" id="MU069647">
    <property type="protein sequence ID" value="KAF5836699.1"/>
    <property type="molecule type" value="Genomic_DNA"/>
</dbReference>
<sequence length="223" mass="24250">MPRSCSSKDKENRAEEEAKRECKPSRPSGSNRTSERLRNMMARSGPQRLGSFTGSWRGAISVQCPELGLQGIVVDQQPGPSQAAYSSSDTLLEEINLKSPPPVQLPRLWAVLHSCLLYNDPARASGGKAAQDLSTSLAHYLSALCLDVPNVPNNPGTQKDSEEEEEDDDDMGPSKGLSLGFKRKGKQAAKALKDARSVPPCVKAEHAADKKLHYELQLVLTRS</sequence>